<accession>A0A139AK82</accession>
<protein>
    <recommendedName>
        <fullName evidence="5">Helicase ATP-binding domain-containing protein</fullName>
    </recommendedName>
</protein>
<dbReference type="Proteomes" id="UP000070544">
    <property type="component" value="Unassembled WGS sequence"/>
</dbReference>
<feature type="compositionally biased region" description="Basic and acidic residues" evidence="4">
    <location>
        <begin position="69"/>
        <end position="95"/>
    </location>
</feature>
<keyword evidence="3" id="KW-0067">ATP-binding</keyword>
<dbReference type="GO" id="GO:0016818">
    <property type="term" value="F:hydrolase activity, acting on acid anhydrides, in phosphorus-containing anhydrides"/>
    <property type="evidence" value="ECO:0007669"/>
    <property type="project" value="InterPro"/>
</dbReference>
<dbReference type="InterPro" id="IPR006554">
    <property type="entry name" value="Helicase-like_DEXD_c2"/>
</dbReference>
<keyword evidence="2" id="KW-0378">Hydrolase</keyword>
<dbReference type="GO" id="GO:0005634">
    <property type="term" value="C:nucleus"/>
    <property type="evidence" value="ECO:0007669"/>
    <property type="project" value="TreeGrafter"/>
</dbReference>
<feature type="region of interest" description="Disordered" evidence="4">
    <location>
        <begin position="69"/>
        <end position="156"/>
    </location>
</feature>
<dbReference type="EMBL" id="KQ965748">
    <property type="protein sequence ID" value="KXS17118.1"/>
    <property type="molecule type" value="Genomic_DNA"/>
</dbReference>
<evidence type="ECO:0000256" key="4">
    <source>
        <dbReference type="SAM" id="MobiDB-lite"/>
    </source>
</evidence>
<keyword evidence="1" id="KW-0547">Nucleotide-binding</keyword>
<feature type="compositionally biased region" description="Basic and acidic residues" evidence="4">
    <location>
        <begin position="135"/>
        <end position="156"/>
    </location>
</feature>
<dbReference type="InterPro" id="IPR045028">
    <property type="entry name" value="DinG/Rad3-like"/>
</dbReference>
<evidence type="ECO:0000259" key="5">
    <source>
        <dbReference type="PROSITE" id="PS51193"/>
    </source>
</evidence>
<reference evidence="6 7" key="1">
    <citation type="journal article" date="2015" name="Genome Biol. Evol.">
        <title>Phylogenomic analyses indicate that early fungi evolved digesting cell walls of algal ancestors of land plants.</title>
        <authorList>
            <person name="Chang Y."/>
            <person name="Wang S."/>
            <person name="Sekimoto S."/>
            <person name="Aerts A.L."/>
            <person name="Choi C."/>
            <person name="Clum A."/>
            <person name="LaButti K.M."/>
            <person name="Lindquist E.A."/>
            <person name="Yee Ngan C."/>
            <person name="Ohm R.A."/>
            <person name="Salamov A.A."/>
            <person name="Grigoriev I.V."/>
            <person name="Spatafora J.W."/>
            <person name="Berbee M.L."/>
        </authorList>
    </citation>
    <scope>NUCLEOTIDE SEQUENCE [LARGE SCALE GENOMIC DNA]</scope>
    <source>
        <strain evidence="6 7">JEL478</strain>
    </source>
</reference>
<dbReference type="GO" id="GO:0006289">
    <property type="term" value="P:nucleotide-excision repair"/>
    <property type="evidence" value="ECO:0007669"/>
    <property type="project" value="TreeGrafter"/>
</dbReference>
<dbReference type="PANTHER" id="PTHR11472">
    <property type="entry name" value="DNA REPAIR DEAD HELICASE RAD3/XP-D SUBFAMILY MEMBER"/>
    <property type="match status" value="1"/>
</dbReference>
<evidence type="ECO:0000256" key="3">
    <source>
        <dbReference type="ARBA" id="ARBA00022840"/>
    </source>
</evidence>
<dbReference type="Gene3D" id="3.40.50.300">
    <property type="entry name" value="P-loop containing nucleotide triphosphate hydrolases"/>
    <property type="match status" value="1"/>
</dbReference>
<dbReference type="GO" id="GO:0003677">
    <property type="term" value="F:DNA binding"/>
    <property type="evidence" value="ECO:0007669"/>
    <property type="project" value="InterPro"/>
</dbReference>
<dbReference type="GO" id="GO:0003678">
    <property type="term" value="F:DNA helicase activity"/>
    <property type="evidence" value="ECO:0007669"/>
    <property type="project" value="InterPro"/>
</dbReference>
<dbReference type="InterPro" id="IPR027417">
    <property type="entry name" value="P-loop_NTPase"/>
</dbReference>
<name>A0A139AK82_GONPJ</name>
<proteinExistence type="predicted"/>
<gene>
    <name evidence="6" type="ORF">M427DRAFT_30596</name>
</gene>
<dbReference type="InterPro" id="IPR014013">
    <property type="entry name" value="Helic_SF1/SF2_ATP-bd_DinG/Rad3"/>
</dbReference>
<dbReference type="STRING" id="1344416.A0A139AK82"/>
<dbReference type="GO" id="GO:0005524">
    <property type="term" value="F:ATP binding"/>
    <property type="evidence" value="ECO:0007669"/>
    <property type="project" value="UniProtKB-KW"/>
</dbReference>
<sequence length="324" mass="37611">MLRQSPVKPVPVVVEPQEQSYTIAGVKIQFPFRAYPSQVQLMQQAQVERFTSLAWRDYERNRQMDEWRKNKEEAARRKREAKVAKDKTVEKKSKYFDSGPPSPKRQKREHVAIKITSDDEDFQAQTAPAKSRVKAKPDKKTDVKDKNEGKAKPVVDDKPKIRLPKIYFASRTQKQLSQVVKELKHNTIYRPKVAVLGSRQHFCINPKALKAQDVNRACEELNHLDNCRFFHGVRTLRTLRSLWRGGEKFIWDIEDLMELGTKQKGCPYYTSRALVEEADIVFCPHNYVIDPLIREPVDFNVEDSVIIFDEAHVRIDFSGPVSAF</sequence>
<evidence type="ECO:0000256" key="1">
    <source>
        <dbReference type="ARBA" id="ARBA00022741"/>
    </source>
</evidence>
<evidence type="ECO:0000313" key="6">
    <source>
        <dbReference type="EMBL" id="KXS17118.1"/>
    </source>
</evidence>
<dbReference type="PANTHER" id="PTHR11472:SF47">
    <property type="entry name" value="FANCONI ANEMIA GROUP J PROTEIN"/>
    <property type="match status" value="1"/>
</dbReference>
<dbReference type="OrthoDB" id="272481at2759"/>
<dbReference type="PROSITE" id="PS51193">
    <property type="entry name" value="HELICASE_ATP_BIND_2"/>
    <property type="match status" value="1"/>
</dbReference>
<dbReference type="InterPro" id="IPR010614">
    <property type="entry name" value="RAD3-like_helicase_DEAD"/>
</dbReference>
<dbReference type="Pfam" id="PF06733">
    <property type="entry name" value="DEAD_2"/>
    <property type="match status" value="1"/>
</dbReference>
<dbReference type="AlphaFoldDB" id="A0A139AK82"/>
<dbReference type="GO" id="GO:1990918">
    <property type="term" value="P:double-strand break repair involved in meiotic recombination"/>
    <property type="evidence" value="ECO:0007669"/>
    <property type="project" value="TreeGrafter"/>
</dbReference>
<evidence type="ECO:0000256" key="2">
    <source>
        <dbReference type="ARBA" id="ARBA00022801"/>
    </source>
</evidence>
<feature type="domain" description="Helicase ATP-binding" evidence="5">
    <location>
        <begin position="24"/>
        <end position="324"/>
    </location>
</feature>
<dbReference type="SMART" id="SM00488">
    <property type="entry name" value="DEXDc2"/>
    <property type="match status" value="1"/>
</dbReference>
<organism evidence="6 7">
    <name type="scientific">Gonapodya prolifera (strain JEL478)</name>
    <name type="common">Monoblepharis prolifera</name>
    <dbReference type="NCBI Taxonomy" id="1344416"/>
    <lineage>
        <taxon>Eukaryota</taxon>
        <taxon>Fungi</taxon>
        <taxon>Fungi incertae sedis</taxon>
        <taxon>Chytridiomycota</taxon>
        <taxon>Chytridiomycota incertae sedis</taxon>
        <taxon>Monoblepharidomycetes</taxon>
        <taxon>Monoblepharidales</taxon>
        <taxon>Gonapodyaceae</taxon>
        <taxon>Gonapodya</taxon>
    </lineage>
</organism>
<keyword evidence="7" id="KW-1185">Reference proteome</keyword>
<evidence type="ECO:0000313" key="7">
    <source>
        <dbReference type="Proteomes" id="UP000070544"/>
    </source>
</evidence>